<dbReference type="Proteomes" id="UP000242638">
    <property type="component" value="Unassembled WGS sequence"/>
</dbReference>
<proteinExistence type="predicted"/>
<dbReference type="STRING" id="8081.ENSPREP00000031528"/>
<evidence type="ECO:0000313" key="1">
    <source>
        <dbReference type="Ensembl" id="ENSPREP00000031528.1"/>
    </source>
</evidence>
<dbReference type="PANTHER" id="PTHR31635:SF196">
    <property type="entry name" value="REVERSE TRANSCRIPTASE DOMAIN-CONTAINING PROTEIN-RELATED"/>
    <property type="match status" value="1"/>
</dbReference>
<reference evidence="1" key="3">
    <citation type="submission" date="2025-09" db="UniProtKB">
        <authorList>
            <consortium name="Ensembl"/>
        </authorList>
    </citation>
    <scope>IDENTIFICATION</scope>
    <source>
        <strain evidence="1">Guanapo</strain>
    </source>
</reference>
<dbReference type="GeneTree" id="ENSGT00940000163630"/>
<dbReference type="Ensembl" id="ENSPRET00000031886.1">
    <property type="protein sequence ID" value="ENSPREP00000031528.1"/>
    <property type="gene ID" value="ENSPREG00000021355.1"/>
</dbReference>
<name>A0A3P9QCK4_POERE</name>
<protein>
    <submittedName>
        <fullName evidence="1">Uncharacterized protein</fullName>
    </submittedName>
</protein>
<organism evidence="1 2">
    <name type="scientific">Poecilia reticulata</name>
    <name type="common">Guppy</name>
    <name type="synonym">Acanthophacelus reticulatus</name>
    <dbReference type="NCBI Taxonomy" id="8081"/>
    <lineage>
        <taxon>Eukaryota</taxon>
        <taxon>Metazoa</taxon>
        <taxon>Chordata</taxon>
        <taxon>Craniata</taxon>
        <taxon>Vertebrata</taxon>
        <taxon>Euteleostomi</taxon>
        <taxon>Actinopterygii</taxon>
        <taxon>Neopterygii</taxon>
        <taxon>Teleostei</taxon>
        <taxon>Neoteleostei</taxon>
        <taxon>Acanthomorphata</taxon>
        <taxon>Ovalentaria</taxon>
        <taxon>Atherinomorphae</taxon>
        <taxon>Cyprinodontiformes</taxon>
        <taxon>Poeciliidae</taxon>
        <taxon>Poeciliinae</taxon>
        <taxon>Poecilia</taxon>
    </lineage>
</organism>
<evidence type="ECO:0000313" key="2">
    <source>
        <dbReference type="Proteomes" id="UP000242638"/>
    </source>
</evidence>
<keyword evidence="2" id="KW-1185">Reference proteome</keyword>
<dbReference type="PANTHER" id="PTHR31635">
    <property type="entry name" value="REVERSE TRANSCRIPTASE DOMAIN-CONTAINING PROTEIN-RELATED"/>
    <property type="match status" value="1"/>
</dbReference>
<dbReference type="AlphaFoldDB" id="A0A3P9QCK4"/>
<reference evidence="2" key="1">
    <citation type="submission" date="2013-11" db="EMBL/GenBank/DDBJ databases">
        <title>The genomic landscape of the Guanapo guppy.</title>
        <authorList>
            <person name="Kuenstner A."/>
            <person name="Dreyer C."/>
        </authorList>
    </citation>
    <scope>NUCLEOTIDE SEQUENCE</scope>
    <source>
        <strain evidence="2">Guanapo</strain>
    </source>
</reference>
<accession>A0A3P9QCK4</accession>
<sequence>NKPNKFLTKLVNKSDKEGHRHMDNKHINECFKRFYKNLYCSEVKTDTLEHVWLDNLNIPQLSLEQANLLEGPVTTLEIKKAISSLQTGECPGADGYPVEFLKTLKGKINKDPEQCSSYRPIILLSVDVKILSKILATRLEKVVSNIVNIDQTGFIKERLSSNNTRRLINIIQHLNPKSFSICLDKWPPVCTIWVGKGDSTGKSSLSTAILPGYRALAIAIRQSEDIKGILIGTKVYKRLLYADDIILTLTDPVKSIPALIDSVNKFSKISGYNWSITKNKKLCFWVSVTGESQHSSNHFDGLLQG</sequence>
<reference evidence="1" key="2">
    <citation type="submission" date="2025-08" db="UniProtKB">
        <authorList>
            <consortium name="Ensembl"/>
        </authorList>
    </citation>
    <scope>IDENTIFICATION</scope>
    <source>
        <strain evidence="1">Guanapo</strain>
    </source>
</reference>